<feature type="region of interest" description="Disordered" evidence="1">
    <location>
        <begin position="79"/>
        <end position="110"/>
    </location>
</feature>
<proteinExistence type="predicted"/>
<protein>
    <submittedName>
        <fullName evidence="2">Uncharacterized protein</fullName>
    </submittedName>
</protein>
<feature type="non-terminal residue" evidence="2">
    <location>
        <position position="110"/>
    </location>
</feature>
<evidence type="ECO:0000256" key="1">
    <source>
        <dbReference type="SAM" id="MobiDB-lite"/>
    </source>
</evidence>
<sequence length="110" mass="11918">MALEPHARPSLPGQHERTEDALVSVVLRIGGAARNIGPNGMDIDPNGNMLRTMFAATPGTSNVTGGRVRRADEVQAPPSYRTVYGGLGTLPTPEQRTTRRQNNDYDPHEV</sequence>
<accession>A0A9P5ZPF0</accession>
<organism evidence="2 3">
    <name type="scientific">Pleurotus eryngii</name>
    <name type="common">Boletus of the steppes</name>
    <dbReference type="NCBI Taxonomy" id="5323"/>
    <lineage>
        <taxon>Eukaryota</taxon>
        <taxon>Fungi</taxon>
        <taxon>Dikarya</taxon>
        <taxon>Basidiomycota</taxon>
        <taxon>Agaricomycotina</taxon>
        <taxon>Agaricomycetes</taxon>
        <taxon>Agaricomycetidae</taxon>
        <taxon>Agaricales</taxon>
        <taxon>Pleurotineae</taxon>
        <taxon>Pleurotaceae</taxon>
        <taxon>Pleurotus</taxon>
    </lineage>
</organism>
<dbReference type="Proteomes" id="UP000807025">
    <property type="component" value="Unassembled WGS sequence"/>
</dbReference>
<reference evidence="2" key="1">
    <citation type="submission" date="2020-11" db="EMBL/GenBank/DDBJ databases">
        <authorList>
            <consortium name="DOE Joint Genome Institute"/>
            <person name="Ahrendt S."/>
            <person name="Riley R."/>
            <person name="Andreopoulos W."/>
            <person name="Labutti K."/>
            <person name="Pangilinan J."/>
            <person name="Ruiz-Duenas F.J."/>
            <person name="Barrasa J.M."/>
            <person name="Sanchez-Garcia M."/>
            <person name="Camarero S."/>
            <person name="Miyauchi S."/>
            <person name="Serrano A."/>
            <person name="Linde D."/>
            <person name="Babiker R."/>
            <person name="Drula E."/>
            <person name="Ayuso-Fernandez I."/>
            <person name="Pacheco R."/>
            <person name="Padilla G."/>
            <person name="Ferreira P."/>
            <person name="Barriuso J."/>
            <person name="Kellner H."/>
            <person name="Castanera R."/>
            <person name="Alfaro M."/>
            <person name="Ramirez L."/>
            <person name="Pisabarro A.G."/>
            <person name="Kuo A."/>
            <person name="Tritt A."/>
            <person name="Lipzen A."/>
            <person name="He G."/>
            <person name="Yan M."/>
            <person name="Ng V."/>
            <person name="Cullen D."/>
            <person name="Martin F."/>
            <person name="Rosso M.-N."/>
            <person name="Henrissat B."/>
            <person name="Hibbett D."/>
            <person name="Martinez A.T."/>
            <person name="Grigoriev I.V."/>
        </authorList>
    </citation>
    <scope>NUCLEOTIDE SEQUENCE</scope>
    <source>
        <strain evidence="2">ATCC 90797</strain>
    </source>
</reference>
<name>A0A9P5ZPF0_PLEER</name>
<gene>
    <name evidence="2" type="ORF">BDN71DRAFT_1453380</name>
</gene>
<evidence type="ECO:0000313" key="3">
    <source>
        <dbReference type="Proteomes" id="UP000807025"/>
    </source>
</evidence>
<comment type="caution">
    <text evidence="2">The sequence shown here is derived from an EMBL/GenBank/DDBJ whole genome shotgun (WGS) entry which is preliminary data.</text>
</comment>
<keyword evidence="3" id="KW-1185">Reference proteome</keyword>
<dbReference type="EMBL" id="MU154625">
    <property type="protein sequence ID" value="KAF9491180.1"/>
    <property type="molecule type" value="Genomic_DNA"/>
</dbReference>
<feature type="compositionally biased region" description="Basic and acidic residues" evidence="1">
    <location>
        <begin position="101"/>
        <end position="110"/>
    </location>
</feature>
<evidence type="ECO:0000313" key="2">
    <source>
        <dbReference type="EMBL" id="KAF9491180.1"/>
    </source>
</evidence>
<dbReference type="AlphaFoldDB" id="A0A9P5ZPF0"/>